<dbReference type="InParanoid" id="A0A2J6TQZ5"/>
<dbReference type="SUPFAM" id="SSF54593">
    <property type="entry name" value="Glyoxalase/Bleomycin resistance protein/Dihydroxybiphenyl dioxygenase"/>
    <property type="match status" value="1"/>
</dbReference>
<dbReference type="OrthoDB" id="4179687at2759"/>
<keyword evidence="2" id="KW-1185">Reference proteome</keyword>
<dbReference type="InterPro" id="IPR029068">
    <property type="entry name" value="Glyas_Bleomycin-R_OHBP_Dase"/>
</dbReference>
<proteinExistence type="predicted"/>
<protein>
    <submittedName>
        <fullName evidence="1">Uncharacterized protein</fullName>
    </submittedName>
</protein>
<evidence type="ECO:0000313" key="1">
    <source>
        <dbReference type="EMBL" id="PMD65446.1"/>
    </source>
</evidence>
<dbReference type="Proteomes" id="UP000235371">
    <property type="component" value="Unassembled WGS sequence"/>
</dbReference>
<accession>A0A2J6TQZ5</accession>
<reference evidence="1 2" key="1">
    <citation type="submission" date="2016-04" db="EMBL/GenBank/DDBJ databases">
        <title>A degradative enzymes factory behind the ericoid mycorrhizal symbiosis.</title>
        <authorList>
            <consortium name="DOE Joint Genome Institute"/>
            <person name="Martino E."/>
            <person name="Morin E."/>
            <person name="Grelet G."/>
            <person name="Kuo A."/>
            <person name="Kohler A."/>
            <person name="Daghino S."/>
            <person name="Barry K."/>
            <person name="Choi C."/>
            <person name="Cichocki N."/>
            <person name="Clum A."/>
            <person name="Copeland A."/>
            <person name="Hainaut M."/>
            <person name="Haridas S."/>
            <person name="Labutti K."/>
            <person name="Lindquist E."/>
            <person name="Lipzen A."/>
            <person name="Khouja H.-R."/>
            <person name="Murat C."/>
            <person name="Ohm R."/>
            <person name="Olson A."/>
            <person name="Spatafora J."/>
            <person name="Veneault-Fourrey C."/>
            <person name="Henrissat B."/>
            <person name="Grigoriev I."/>
            <person name="Martin F."/>
            <person name="Perotto S."/>
        </authorList>
    </citation>
    <scope>NUCLEOTIDE SEQUENCE [LARGE SCALE GENOMIC DNA]</scope>
    <source>
        <strain evidence="1 2">E</strain>
    </source>
</reference>
<gene>
    <name evidence="1" type="ORF">K444DRAFT_608027</name>
</gene>
<sequence>MAPTIKKPPIGPEPTRLRQIALVAHDLENARHVLTKILGTEVIYEDPLVAQWGLHNFLVPLGGDVLEVVSPLSSSPSTSTPASRHLSKRGEGGYMIIMQSASAIARREYLKSHNLAKVIFEHRTEEGVCIQYHPKGIKGGVIPELDSHFSEEGGGRVSDGMKERFAPWHACGPLSGFEKYGAAMKRHSQLHLMAVTLRLAPEDTDVEGAVRQWESLFGVGRLEGEGSREVAFTNAIMEFCEGRDGEEEGLRDVVIGVEGNEKFQGILKRAREEGLEVEEDLGVAGDFQMLGVRWVIILMDEGIVKSRL</sequence>
<dbReference type="GeneID" id="36587368"/>
<dbReference type="EMBL" id="KZ613746">
    <property type="protein sequence ID" value="PMD65446.1"/>
    <property type="molecule type" value="Genomic_DNA"/>
</dbReference>
<evidence type="ECO:0000313" key="2">
    <source>
        <dbReference type="Proteomes" id="UP000235371"/>
    </source>
</evidence>
<dbReference type="RefSeq" id="XP_024742350.1">
    <property type="nucleotide sequence ID" value="XM_024879291.1"/>
</dbReference>
<name>A0A2J6TQZ5_9HELO</name>
<dbReference type="Gene3D" id="3.10.180.10">
    <property type="entry name" value="2,3-Dihydroxybiphenyl 1,2-Dioxygenase, domain 1"/>
    <property type="match status" value="1"/>
</dbReference>
<organism evidence="1 2">
    <name type="scientific">Hyaloscypha bicolor E</name>
    <dbReference type="NCBI Taxonomy" id="1095630"/>
    <lineage>
        <taxon>Eukaryota</taxon>
        <taxon>Fungi</taxon>
        <taxon>Dikarya</taxon>
        <taxon>Ascomycota</taxon>
        <taxon>Pezizomycotina</taxon>
        <taxon>Leotiomycetes</taxon>
        <taxon>Helotiales</taxon>
        <taxon>Hyaloscyphaceae</taxon>
        <taxon>Hyaloscypha</taxon>
        <taxon>Hyaloscypha bicolor</taxon>
    </lineage>
</organism>
<dbReference type="AlphaFoldDB" id="A0A2J6TQZ5"/>